<feature type="domain" description="Suppressor of fused-like" evidence="1">
    <location>
        <begin position="28"/>
        <end position="175"/>
    </location>
</feature>
<dbReference type="InterPro" id="IPR037181">
    <property type="entry name" value="SUFU_N"/>
</dbReference>
<protein>
    <submittedName>
        <fullName evidence="2">Suppressor of fused domain protein</fullName>
    </submittedName>
</protein>
<sequence>MKIVKHLEKYIGEISNAINITDKRYEVTISLYENIPFEEIRTYSTLGLNRYFVGYYFEFILVCENKFSKDEIASFLTSFSEYVIEQKINVQRGDVISFDFTMTSETKMNSLYFTLPFYFDENLQQLDLEERSVIFPLIIPVYNEEAQLIREKGWNSFEEFLEENEIDNLWDLNREVYVW</sequence>
<dbReference type="InterPro" id="IPR020941">
    <property type="entry name" value="SUFU-like_domain"/>
</dbReference>
<dbReference type="RefSeq" id="WP_309523197.1">
    <property type="nucleotide sequence ID" value="NZ_JAVIXS010000020.1"/>
</dbReference>
<proteinExistence type="predicted"/>
<organism evidence="2 3">
    <name type="scientific">Chryseobacterium metallicongregator</name>
    <dbReference type="NCBI Taxonomy" id="3073042"/>
    <lineage>
        <taxon>Bacteria</taxon>
        <taxon>Pseudomonadati</taxon>
        <taxon>Bacteroidota</taxon>
        <taxon>Flavobacteriia</taxon>
        <taxon>Flavobacteriales</taxon>
        <taxon>Weeksellaceae</taxon>
        <taxon>Chryseobacterium group</taxon>
        <taxon>Chryseobacterium</taxon>
    </lineage>
</organism>
<dbReference type="EMBL" id="JAVIXS010000020">
    <property type="protein sequence ID" value="MDR4954652.1"/>
    <property type="molecule type" value="Genomic_DNA"/>
</dbReference>
<keyword evidence="3" id="KW-1185">Reference proteome</keyword>
<comment type="caution">
    <text evidence="2">The sequence shown here is derived from an EMBL/GenBank/DDBJ whole genome shotgun (WGS) entry which is preliminary data.</text>
</comment>
<reference evidence="2 3" key="1">
    <citation type="submission" date="2023-08" db="EMBL/GenBank/DDBJ databases">
        <authorList>
            <person name="Maltman C."/>
        </authorList>
    </citation>
    <scope>NUCLEOTIDE SEQUENCE [LARGE SCALE GENOMIC DNA]</scope>
    <source>
        <strain evidence="2 3">ES2</strain>
    </source>
</reference>
<evidence type="ECO:0000313" key="3">
    <source>
        <dbReference type="Proteomes" id="UP001260959"/>
    </source>
</evidence>
<accession>A0ABU1EAE9</accession>
<evidence type="ECO:0000259" key="1">
    <source>
        <dbReference type="Pfam" id="PF05076"/>
    </source>
</evidence>
<name>A0ABU1EAE9_9FLAO</name>
<dbReference type="Proteomes" id="UP001260959">
    <property type="component" value="Unassembled WGS sequence"/>
</dbReference>
<evidence type="ECO:0000313" key="2">
    <source>
        <dbReference type="EMBL" id="MDR4954652.1"/>
    </source>
</evidence>
<dbReference type="SUPFAM" id="SSF103359">
    <property type="entry name" value="Suppressor of Fused, N-terminal domain"/>
    <property type="match status" value="1"/>
</dbReference>
<gene>
    <name evidence="2" type="ORF">REB14_20920</name>
</gene>
<dbReference type="Pfam" id="PF05076">
    <property type="entry name" value="SUFU"/>
    <property type="match status" value="1"/>
</dbReference>